<feature type="compositionally biased region" description="Basic residues" evidence="1">
    <location>
        <begin position="246"/>
        <end position="256"/>
    </location>
</feature>
<reference evidence="2" key="2">
    <citation type="submission" date="2022-01" db="EMBL/GenBank/DDBJ databases">
        <authorList>
            <person name="Yamashiro T."/>
            <person name="Shiraishi A."/>
            <person name="Satake H."/>
            <person name="Nakayama K."/>
        </authorList>
    </citation>
    <scope>NUCLEOTIDE SEQUENCE</scope>
</reference>
<feature type="region of interest" description="Disordered" evidence="1">
    <location>
        <begin position="239"/>
        <end position="273"/>
    </location>
</feature>
<accession>A0ABQ5AEC4</accession>
<evidence type="ECO:0000313" key="2">
    <source>
        <dbReference type="EMBL" id="GJS99333.1"/>
    </source>
</evidence>
<name>A0ABQ5AEC4_9ASTR</name>
<gene>
    <name evidence="2" type="ORF">Tco_0820503</name>
</gene>
<evidence type="ECO:0008006" key="4">
    <source>
        <dbReference type="Google" id="ProtNLM"/>
    </source>
</evidence>
<reference evidence="2" key="1">
    <citation type="journal article" date="2022" name="Int. J. Mol. Sci.">
        <title>Draft Genome of Tanacetum Coccineum: Genomic Comparison of Closely Related Tanacetum-Family Plants.</title>
        <authorList>
            <person name="Yamashiro T."/>
            <person name="Shiraishi A."/>
            <person name="Nakayama K."/>
            <person name="Satake H."/>
        </authorList>
    </citation>
    <scope>NUCLEOTIDE SEQUENCE</scope>
</reference>
<keyword evidence="3" id="KW-1185">Reference proteome</keyword>
<dbReference type="Proteomes" id="UP001151760">
    <property type="component" value="Unassembled WGS sequence"/>
</dbReference>
<proteinExistence type="predicted"/>
<organism evidence="2 3">
    <name type="scientific">Tanacetum coccineum</name>
    <dbReference type="NCBI Taxonomy" id="301880"/>
    <lineage>
        <taxon>Eukaryota</taxon>
        <taxon>Viridiplantae</taxon>
        <taxon>Streptophyta</taxon>
        <taxon>Embryophyta</taxon>
        <taxon>Tracheophyta</taxon>
        <taxon>Spermatophyta</taxon>
        <taxon>Magnoliopsida</taxon>
        <taxon>eudicotyledons</taxon>
        <taxon>Gunneridae</taxon>
        <taxon>Pentapetalae</taxon>
        <taxon>asterids</taxon>
        <taxon>campanulids</taxon>
        <taxon>Asterales</taxon>
        <taxon>Asteraceae</taxon>
        <taxon>Asteroideae</taxon>
        <taxon>Anthemideae</taxon>
        <taxon>Anthemidinae</taxon>
        <taxon>Tanacetum</taxon>
    </lineage>
</organism>
<sequence length="273" mass="31330">MAAGSRERPPMLATGRYAYWQSYFMRYIDTRPNCKELKQCIYDGSYVMNDILVPEKPATATEEAVPPHTMTETYKNTTPEKCAYFNVEAEAIHLILTGIGDDIYFTIDACTTAKKYGQPLKDCSRKSHLTNKMSKLISSRNLLEVATMQVNVQFLQQPQPEWSRFMTVVKQTQDLDKESYHKLFDILKQYQNKVNQIRAEKLVRNANLLALVATAQHYPEYHNQVPKPHKSIAYPLKQTTTSKSHASTRHTGKKIAKPITPPFESAFDEYSDH</sequence>
<dbReference type="EMBL" id="BQNB010012110">
    <property type="protein sequence ID" value="GJS99333.1"/>
    <property type="molecule type" value="Genomic_DNA"/>
</dbReference>
<protein>
    <recommendedName>
        <fullName evidence="4">Gag-Pol polyprotein</fullName>
    </recommendedName>
</protein>
<evidence type="ECO:0000256" key="1">
    <source>
        <dbReference type="SAM" id="MobiDB-lite"/>
    </source>
</evidence>
<comment type="caution">
    <text evidence="2">The sequence shown here is derived from an EMBL/GenBank/DDBJ whole genome shotgun (WGS) entry which is preliminary data.</text>
</comment>
<evidence type="ECO:0000313" key="3">
    <source>
        <dbReference type="Proteomes" id="UP001151760"/>
    </source>
</evidence>